<feature type="compositionally biased region" description="Basic and acidic residues" evidence="1">
    <location>
        <begin position="138"/>
        <end position="157"/>
    </location>
</feature>
<sequence>MNGRKRKKAPVPKGTGASIFRRVSGADGQHPAEDAEDARPLDRPHGFVEQNHRHACRDQGTCGRDRRRYRYRDNLDCQGENVPPGGEAEDSRCDGGSPDFPGGPQQVEPFFRFFSCPPGPDAPGDREEEQGPPQGDGCGREVVDRQQPFLEHHDGRPAEGGCQGEKKALPRGRFWRGAGCLPASGFQHEKACDHDTRAQDEGKGNRLAEPEKGDGGDEEGVAARGPHRPAHADEFEGLEIAEVSENISHENVEEDEKEQPGRKAPEDEGVRVENAEDQ</sequence>
<name>A0A644WML9_9ZZZZ</name>
<dbReference type="EMBL" id="VSSQ01001076">
    <property type="protein sequence ID" value="MPM04847.1"/>
    <property type="molecule type" value="Genomic_DNA"/>
</dbReference>
<accession>A0A644WML9</accession>
<feature type="compositionally biased region" description="Basic and acidic residues" evidence="1">
    <location>
        <begin position="258"/>
        <end position="278"/>
    </location>
</feature>
<proteinExistence type="predicted"/>
<evidence type="ECO:0000313" key="2">
    <source>
        <dbReference type="EMBL" id="MPM04847.1"/>
    </source>
</evidence>
<protein>
    <submittedName>
        <fullName evidence="2">Uncharacterized protein</fullName>
    </submittedName>
</protein>
<dbReference type="AlphaFoldDB" id="A0A644WML9"/>
<feature type="region of interest" description="Disordered" evidence="1">
    <location>
        <begin position="1"/>
        <end position="278"/>
    </location>
</feature>
<comment type="caution">
    <text evidence="2">The sequence shown here is derived from an EMBL/GenBank/DDBJ whole genome shotgun (WGS) entry which is preliminary data.</text>
</comment>
<evidence type="ECO:0000256" key="1">
    <source>
        <dbReference type="SAM" id="MobiDB-lite"/>
    </source>
</evidence>
<organism evidence="2">
    <name type="scientific">bioreactor metagenome</name>
    <dbReference type="NCBI Taxonomy" id="1076179"/>
    <lineage>
        <taxon>unclassified sequences</taxon>
        <taxon>metagenomes</taxon>
        <taxon>ecological metagenomes</taxon>
    </lineage>
</organism>
<feature type="compositionally biased region" description="Basic and acidic residues" evidence="1">
    <location>
        <begin position="30"/>
        <end position="52"/>
    </location>
</feature>
<feature type="compositionally biased region" description="Basic residues" evidence="1">
    <location>
        <begin position="1"/>
        <end position="10"/>
    </location>
</feature>
<feature type="compositionally biased region" description="Basic and acidic residues" evidence="1">
    <location>
        <begin position="187"/>
        <end position="215"/>
    </location>
</feature>
<gene>
    <name evidence="2" type="ORF">SDC9_51128</name>
</gene>
<reference evidence="2" key="1">
    <citation type="submission" date="2019-08" db="EMBL/GenBank/DDBJ databases">
        <authorList>
            <person name="Kucharzyk K."/>
            <person name="Murdoch R.W."/>
            <person name="Higgins S."/>
            <person name="Loffler F."/>
        </authorList>
    </citation>
    <scope>NUCLEOTIDE SEQUENCE</scope>
</reference>